<protein>
    <submittedName>
        <fullName evidence="4">GerMN domain-containing protein</fullName>
    </submittedName>
</protein>
<feature type="chain" id="PRO_5038645130" evidence="2">
    <location>
        <begin position="24"/>
        <end position="379"/>
    </location>
</feature>
<feature type="compositionally biased region" description="Acidic residues" evidence="1">
    <location>
        <begin position="66"/>
        <end position="85"/>
    </location>
</feature>
<dbReference type="PROSITE" id="PS51257">
    <property type="entry name" value="PROKAR_LIPOPROTEIN"/>
    <property type="match status" value="1"/>
</dbReference>
<dbReference type="InterPro" id="IPR019606">
    <property type="entry name" value="GerMN"/>
</dbReference>
<evidence type="ECO:0000256" key="2">
    <source>
        <dbReference type="SAM" id="SignalP"/>
    </source>
</evidence>
<keyword evidence="2" id="KW-0732">Signal</keyword>
<dbReference type="KEGG" id="psua:FLK61_35480"/>
<feature type="domain" description="GerMN" evidence="3">
    <location>
        <begin position="271"/>
        <end position="360"/>
    </location>
</feature>
<keyword evidence="5" id="KW-1185">Reference proteome</keyword>
<evidence type="ECO:0000313" key="4">
    <source>
        <dbReference type="EMBL" id="QKS71968.1"/>
    </source>
</evidence>
<dbReference type="RefSeq" id="WP_176009951.1">
    <property type="nucleotide sequence ID" value="NZ_CP041372.2"/>
</dbReference>
<feature type="compositionally biased region" description="Polar residues" evidence="1">
    <location>
        <begin position="51"/>
        <end position="65"/>
    </location>
</feature>
<sequence>MRIDKRVLIACLPLLLAACGGNVDDVLEEIDPPQVEFITEEELANYLEETTTNVNQQDESPSNMNEPDETESESQSELEETTDDVALEKDGPVADDTVNQLYLLDANGQVAPQIMRVGGQSLEGLLSYLVQGGPIEESLPSGFQAVLPPGTEIMDVTVMSGVAEINLSEEFLSYEETKETAILEALTWTATSVEGVDRIKLLVNGEEVEELPHGASVKDGYSRSNGINLELTDHVDLINTDSVTLYFLQQQAGDIYYVPVTRRVDATSNKHEAIVNELLSGPEFSSPLLTDVHQDAALTDEPTLKDGTLTLTFNDALVNQAEGAILSEETVNMLVLSLTENEEIDRVAIEVDGLEDPIMMSTGEVLAESISRPLVNIVE</sequence>
<dbReference type="EMBL" id="CP041372">
    <property type="protein sequence ID" value="QKS71968.1"/>
    <property type="molecule type" value="Genomic_DNA"/>
</dbReference>
<evidence type="ECO:0000259" key="3">
    <source>
        <dbReference type="SMART" id="SM00909"/>
    </source>
</evidence>
<dbReference type="Pfam" id="PF10646">
    <property type="entry name" value="Germane"/>
    <property type="match status" value="2"/>
</dbReference>
<dbReference type="Proteomes" id="UP000318138">
    <property type="component" value="Chromosome"/>
</dbReference>
<name>A0A859FGN0_9BACI</name>
<evidence type="ECO:0000256" key="1">
    <source>
        <dbReference type="SAM" id="MobiDB-lite"/>
    </source>
</evidence>
<evidence type="ECO:0000313" key="5">
    <source>
        <dbReference type="Proteomes" id="UP000318138"/>
    </source>
</evidence>
<feature type="domain" description="GerMN" evidence="3">
    <location>
        <begin position="122"/>
        <end position="212"/>
    </location>
</feature>
<feature type="signal peptide" evidence="2">
    <location>
        <begin position="1"/>
        <end position="23"/>
    </location>
</feature>
<feature type="region of interest" description="Disordered" evidence="1">
    <location>
        <begin position="51"/>
        <end position="91"/>
    </location>
</feature>
<accession>A0A859FGN0</accession>
<dbReference type="AlphaFoldDB" id="A0A859FGN0"/>
<dbReference type="SMART" id="SM00909">
    <property type="entry name" value="Germane"/>
    <property type="match status" value="2"/>
</dbReference>
<organism evidence="4 5">
    <name type="scientific">Paenalkalicoccus suaedae</name>
    <dbReference type="NCBI Taxonomy" id="2592382"/>
    <lineage>
        <taxon>Bacteria</taxon>
        <taxon>Bacillati</taxon>
        <taxon>Bacillota</taxon>
        <taxon>Bacilli</taxon>
        <taxon>Bacillales</taxon>
        <taxon>Bacillaceae</taxon>
        <taxon>Paenalkalicoccus</taxon>
    </lineage>
</organism>
<gene>
    <name evidence="4" type="ORF">FLK61_35480</name>
</gene>
<proteinExistence type="predicted"/>
<reference evidence="5" key="1">
    <citation type="submission" date="2019-07" db="EMBL/GenBank/DDBJ databases">
        <title>Bacillus alkalisoli sp. nov. isolated from saline soil.</title>
        <authorList>
            <person name="Sun J.-Q."/>
            <person name="Xu L."/>
        </authorList>
    </citation>
    <scope>NUCLEOTIDE SEQUENCE [LARGE SCALE GENOMIC DNA]</scope>
    <source>
        <strain evidence="5">M4U3P1</strain>
    </source>
</reference>